<feature type="transmembrane region" description="Helical" evidence="1">
    <location>
        <begin position="163"/>
        <end position="187"/>
    </location>
</feature>
<name>A0A0F3IIK4_9GAMM</name>
<dbReference type="Proteomes" id="UP000033684">
    <property type="component" value="Unassembled WGS sequence"/>
</dbReference>
<keyword evidence="3" id="KW-1185">Reference proteome</keyword>
<evidence type="ECO:0000313" key="2">
    <source>
        <dbReference type="EMBL" id="KJV06507.1"/>
    </source>
</evidence>
<feature type="transmembrane region" description="Helical" evidence="1">
    <location>
        <begin position="132"/>
        <end position="151"/>
    </location>
</feature>
<keyword evidence="1" id="KW-1133">Transmembrane helix</keyword>
<feature type="transmembrane region" description="Helical" evidence="1">
    <location>
        <begin position="20"/>
        <end position="37"/>
    </location>
</feature>
<dbReference type="AlphaFoldDB" id="A0A0F3IIK4"/>
<gene>
    <name evidence="2" type="ORF">VZ94_10740</name>
</gene>
<accession>A0A0F3IIK4</accession>
<reference evidence="2 3" key="2">
    <citation type="journal article" date="2016" name="Microb. Ecol.">
        <title>Genome Characteristics of a Novel Type I Methanotroph (Sn10-6) Isolated from a Flooded Indian Rice Field.</title>
        <authorList>
            <person name="Rahalkar M.C."/>
            <person name="Pandit P.S."/>
            <person name="Dhakephalkar P.K."/>
            <person name="Pore S."/>
            <person name="Arora P."/>
            <person name="Kapse N."/>
        </authorList>
    </citation>
    <scope>NUCLEOTIDE SEQUENCE [LARGE SCALE GENOMIC DNA]</scope>
    <source>
        <strain evidence="2 3">Sn10-6</strain>
    </source>
</reference>
<proteinExistence type="predicted"/>
<keyword evidence="1" id="KW-0812">Transmembrane</keyword>
<dbReference type="EMBL" id="LAJX01000105">
    <property type="protein sequence ID" value="KJV06507.1"/>
    <property type="molecule type" value="Genomic_DNA"/>
</dbReference>
<dbReference type="PATRIC" id="fig|1632867.3.peg.205"/>
<dbReference type="RefSeq" id="WP_045779231.1">
    <property type="nucleotide sequence ID" value="NZ_LAJX01000105.1"/>
</dbReference>
<protein>
    <submittedName>
        <fullName evidence="2">Uncharacterized protein</fullName>
    </submittedName>
</protein>
<feature type="transmembrane region" description="Helical" evidence="1">
    <location>
        <begin position="83"/>
        <end position="102"/>
    </location>
</feature>
<organism evidence="2 3">
    <name type="scientific">Methylocucumis oryzae</name>
    <dbReference type="NCBI Taxonomy" id="1632867"/>
    <lineage>
        <taxon>Bacteria</taxon>
        <taxon>Pseudomonadati</taxon>
        <taxon>Pseudomonadota</taxon>
        <taxon>Gammaproteobacteria</taxon>
        <taxon>Methylococcales</taxon>
        <taxon>Methylococcaceae</taxon>
        <taxon>Methylocucumis</taxon>
    </lineage>
</organism>
<comment type="caution">
    <text evidence="2">The sequence shown here is derived from an EMBL/GenBank/DDBJ whole genome shotgun (WGS) entry which is preliminary data.</text>
</comment>
<evidence type="ECO:0000256" key="1">
    <source>
        <dbReference type="SAM" id="Phobius"/>
    </source>
</evidence>
<sequence>MQEESGFYDYLSKYLARIQAGLALLLLSGLCGFDFFFPTHYSLQAGIHGLSAIASVVFATLLTHKVYPLLRGAAMNLDSLRQWVLIATGLNLLGAISGNWIYMRYRGEHGPRDWILEHVPIFHMGLMEFKEFVSLFPFPLLVTASFILFYYRPVVQTRRDVTLFVAIPILLSWFFLVFSFVAGLVLAKLRFV</sequence>
<keyword evidence="1" id="KW-0472">Membrane</keyword>
<dbReference type="OrthoDB" id="2593148at2"/>
<reference evidence="3" key="1">
    <citation type="submission" date="2015-03" db="EMBL/GenBank/DDBJ databases">
        <title>Draft genome sequence of a novel methanotroph (Sn10-6) isolated from flooded ricefield rhizosphere in India.</title>
        <authorList>
            <person name="Pandit P.S."/>
            <person name="Pore S.D."/>
            <person name="Arora P."/>
            <person name="Kapse N.G."/>
            <person name="Dhakephalkar P.K."/>
            <person name="Rahalkar M.C."/>
        </authorList>
    </citation>
    <scope>NUCLEOTIDE SEQUENCE [LARGE SCALE GENOMIC DNA]</scope>
    <source>
        <strain evidence="3">Sn10-6</strain>
    </source>
</reference>
<feature type="transmembrane region" description="Helical" evidence="1">
    <location>
        <begin position="43"/>
        <end position="62"/>
    </location>
</feature>
<evidence type="ECO:0000313" key="3">
    <source>
        <dbReference type="Proteomes" id="UP000033684"/>
    </source>
</evidence>